<dbReference type="InterPro" id="IPR036869">
    <property type="entry name" value="J_dom_sf"/>
</dbReference>
<evidence type="ECO:0000313" key="4">
    <source>
        <dbReference type="EMBL" id="CAG9321580.1"/>
    </source>
</evidence>
<keyword evidence="2" id="KW-0472">Membrane</keyword>
<proteinExistence type="predicted"/>
<dbReference type="PANTHER" id="PTHR44360:SF1">
    <property type="entry name" value="DNAJ HOMOLOG SUBFAMILY B MEMBER 9"/>
    <property type="match status" value="1"/>
</dbReference>
<keyword evidence="1" id="KW-0143">Chaperone</keyword>
<comment type="caution">
    <text evidence="4">The sequence shown here is derived from an EMBL/GenBank/DDBJ whole genome shotgun (WGS) entry which is preliminary data.</text>
</comment>
<gene>
    <name evidence="4" type="ORF">BSTOLATCC_MIC28859</name>
</gene>
<evidence type="ECO:0000256" key="1">
    <source>
        <dbReference type="ARBA" id="ARBA00023186"/>
    </source>
</evidence>
<dbReference type="SMART" id="SM00271">
    <property type="entry name" value="DnaJ"/>
    <property type="match status" value="1"/>
</dbReference>
<evidence type="ECO:0000313" key="5">
    <source>
        <dbReference type="Proteomes" id="UP001162131"/>
    </source>
</evidence>
<dbReference type="GO" id="GO:0051087">
    <property type="term" value="F:protein-folding chaperone binding"/>
    <property type="evidence" value="ECO:0007669"/>
    <property type="project" value="TreeGrafter"/>
</dbReference>
<dbReference type="PANTHER" id="PTHR44360">
    <property type="entry name" value="DNAJ HOMOLOG SUBFAMILY B MEMBER 9"/>
    <property type="match status" value="1"/>
</dbReference>
<dbReference type="SUPFAM" id="SSF46565">
    <property type="entry name" value="Chaperone J-domain"/>
    <property type="match status" value="1"/>
</dbReference>
<dbReference type="Proteomes" id="UP001162131">
    <property type="component" value="Unassembled WGS sequence"/>
</dbReference>
<dbReference type="PROSITE" id="PS50076">
    <property type="entry name" value="DNAJ_2"/>
    <property type="match status" value="1"/>
</dbReference>
<reference evidence="4" key="1">
    <citation type="submission" date="2021-09" db="EMBL/GenBank/DDBJ databases">
        <authorList>
            <consortium name="AG Swart"/>
            <person name="Singh M."/>
            <person name="Singh A."/>
            <person name="Seah K."/>
            <person name="Emmerich C."/>
        </authorList>
    </citation>
    <scope>NUCLEOTIDE SEQUENCE</scope>
    <source>
        <strain evidence="4">ATCC30299</strain>
    </source>
</reference>
<protein>
    <recommendedName>
        <fullName evidence="3">J domain-containing protein</fullName>
    </recommendedName>
</protein>
<dbReference type="GO" id="GO:0051787">
    <property type="term" value="F:misfolded protein binding"/>
    <property type="evidence" value="ECO:0007669"/>
    <property type="project" value="TreeGrafter"/>
</dbReference>
<dbReference type="EMBL" id="CAJZBQ010000028">
    <property type="protein sequence ID" value="CAG9321580.1"/>
    <property type="molecule type" value="Genomic_DNA"/>
</dbReference>
<accession>A0AAU9J8I3</accession>
<name>A0AAU9J8I3_9CILI</name>
<evidence type="ECO:0000256" key="2">
    <source>
        <dbReference type="SAM" id="Phobius"/>
    </source>
</evidence>
<dbReference type="InterPro" id="IPR001623">
    <property type="entry name" value="DnaJ_domain"/>
</dbReference>
<dbReference type="AlphaFoldDB" id="A0AAU9J8I3"/>
<feature type="domain" description="J" evidence="3">
    <location>
        <begin position="15"/>
        <end position="79"/>
    </location>
</feature>
<keyword evidence="5" id="KW-1185">Reference proteome</keyword>
<dbReference type="GO" id="GO:0036503">
    <property type="term" value="P:ERAD pathway"/>
    <property type="evidence" value="ECO:0007669"/>
    <property type="project" value="TreeGrafter"/>
</dbReference>
<keyword evidence="2" id="KW-0812">Transmembrane</keyword>
<dbReference type="Pfam" id="PF00226">
    <property type="entry name" value="DnaJ"/>
    <property type="match status" value="1"/>
</dbReference>
<keyword evidence="2" id="KW-1133">Transmembrane helix</keyword>
<sequence length="277" mass="32134">MLRTLLKRSFASKVDYYQILGIEPSAKPAEVKQAYRELAKKFHPDIAKDPTSQDKFRLITEAYTVLHNLETRTTYDLTKGSKDEIKSILEKRKDHLNLGATIPNYQPHEYGYKRLKELAEERKKYNLDKFYNFRGGVPQKGMEAVRGNSVGQTGERVNTWAMNNYAKDWLAIPRDSDYVGETEAQSFKMYKDLDYHVLSKRKPYMPAEIDYTLTEFRVIKSYALFWTIFVAFFGGIYFHDEIFKAANRLKIEKLKEVAKHGGEKIELVGLKAAAFKA</sequence>
<dbReference type="PRINTS" id="PR00625">
    <property type="entry name" value="JDOMAIN"/>
</dbReference>
<dbReference type="InterPro" id="IPR051948">
    <property type="entry name" value="Hsp70_co-chaperone_J-domain"/>
</dbReference>
<feature type="transmembrane region" description="Helical" evidence="2">
    <location>
        <begin position="222"/>
        <end position="239"/>
    </location>
</feature>
<dbReference type="GO" id="GO:0005783">
    <property type="term" value="C:endoplasmic reticulum"/>
    <property type="evidence" value="ECO:0007669"/>
    <property type="project" value="TreeGrafter"/>
</dbReference>
<dbReference type="Gene3D" id="1.10.287.110">
    <property type="entry name" value="DnaJ domain"/>
    <property type="match status" value="1"/>
</dbReference>
<organism evidence="4 5">
    <name type="scientific">Blepharisma stoltei</name>
    <dbReference type="NCBI Taxonomy" id="1481888"/>
    <lineage>
        <taxon>Eukaryota</taxon>
        <taxon>Sar</taxon>
        <taxon>Alveolata</taxon>
        <taxon>Ciliophora</taxon>
        <taxon>Postciliodesmatophora</taxon>
        <taxon>Heterotrichea</taxon>
        <taxon>Heterotrichida</taxon>
        <taxon>Blepharismidae</taxon>
        <taxon>Blepharisma</taxon>
    </lineage>
</organism>
<dbReference type="CDD" id="cd06257">
    <property type="entry name" value="DnaJ"/>
    <property type="match status" value="1"/>
</dbReference>
<evidence type="ECO:0000259" key="3">
    <source>
        <dbReference type="PROSITE" id="PS50076"/>
    </source>
</evidence>